<comment type="caution">
    <text evidence="13">The sequence shown here is derived from an EMBL/GenBank/DDBJ whole genome shotgun (WGS) entry which is preliminary data.</text>
</comment>
<dbReference type="PANTHER" id="PTHR11177">
    <property type="entry name" value="CHITINASE"/>
    <property type="match status" value="1"/>
</dbReference>
<gene>
    <name evidence="13" type="ORF">PRZ48_007856</name>
</gene>
<dbReference type="SUPFAM" id="SSF54556">
    <property type="entry name" value="Chitinase insertion domain"/>
    <property type="match status" value="1"/>
</dbReference>
<proteinExistence type="inferred from homology"/>
<dbReference type="InterPro" id="IPR001579">
    <property type="entry name" value="Glyco_hydro_18_chit_AS"/>
</dbReference>
<dbReference type="Gene3D" id="3.10.50.10">
    <property type="match status" value="1"/>
</dbReference>
<name>A0ABR0ELB3_ZASCE</name>
<dbReference type="CDD" id="cd06548">
    <property type="entry name" value="GH18_chitinase"/>
    <property type="match status" value="1"/>
</dbReference>
<dbReference type="EC" id="3.2.1.14" evidence="4"/>
<dbReference type="InterPro" id="IPR001223">
    <property type="entry name" value="Glyco_hydro18_cat"/>
</dbReference>
<evidence type="ECO:0000256" key="4">
    <source>
        <dbReference type="ARBA" id="ARBA00012729"/>
    </source>
</evidence>
<dbReference type="InterPro" id="IPR011583">
    <property type="entry name" value="Chitinase_II/V-like_cat"/>
</dbReference>
<comment type="subcellular location">
    <subcellularLocation>
        <location evidence="2">Secreted</location>
    </subcellularLocation>
</comment>
<dbReference type="Pfam" id="PF00704">
    <property type="entry name" value="Glyco_hydro_18"/>
    <property type="match status" value="1"/>
</dbReference>
<dbReference type="Gene3D" id="3.20.20.80">
    <property type="entry name" value="Glycosidases"/>
    <property type="match status" value="1"/>
</dbReference>
<evidence type="ECO:0000256" key="1">
    <source>
        <dbReference type="ARBA" id="ARBA00000822"/>
    </source>
</evidence>
<dbReference type="InterPro" id="IPR029070">
    <property type="entry name" value="Chitinase_insertion_sf"/>
</dbReference>
<evidence type="ECO:0000256" key="9">
    <source>
        <dbReference type="ARBA" id="ARBA00023295"/>
    </source>
</evidence>
<evidence type="ECO:0000256" key="5">
    <source>
        <dbReference type="ARBA" id="ARBA00022525"/>
    </source>
</evidence>
<dbReference type="Proteomes" id="UP001305779">
    <property type="component" value="Unassembled WGS sequence"/>
</dbReference>
<dbReference type="SMART" id="SM00636">
    <property type="entry name" value="Glyco_18"/>
    <property type="match status" value="1"/>
</dbReference>
<dbReference type="EMBL" id="JAXOVC010000005">
    <property type="protein sequence ID" value="KAK4502045.1"/>
    <property type="molecule type" value="Genomic_DNA"/>
</dbReference>
<dbReference type="PANTHER" id="PTHR11177:SF365">
    <property type="entry name" value="ENDOCHITINASE B"/>
    <property type="match status" value="1"/>
</dbReference>
<evidence type="ECO:0000313" key="13">
    <source>
        <dbReference type="EMBL" id="KAK4502045.1"/>
    </source>
</evidence>
<evidence type="ECO:0000313" key="14">
    <source>
        <dbReference type="Proteomes" id="UP001305779"/>
    </source>
</evidence>
<keyword evidence="9 11" id="KW-0326">Glycosidase</keyword>
<protein>
    <recommendedName>
        <fullName evidence="4">chitinase</fullName>
        <ecNumber evidence="4">3.2.1.14</ecNumber>
    </recommendedName>
</protein>
<dbReference type="InterPro" id="IPR050314">
    <property type="entry name" value="Glycosyl_Hydrlase_18"/>
</dbReference>
<dbReference type="PROSITE" id="PS51910">
    <property type="entry name" value="GH18_2"/>
    <property type="match status" value="1"/>
</dbReference>
<keyword evidence="14" id="KW-1185">Reference proteome</keyword>
<evidence type="ECO:0000256" key="10">
    <source>
        <dbReference type="ARBA" id="ARBA00023326"/>
    </source>
</evidence>
<evidence type="ECO:0000259" key="12">
    <source>
        <dbReference type="PROSITE" id="PS51910"/>
    </source>
</evidence>
<comment type="similarity">
    <text evidence="3">Belongs to the glycosyl hydrolase 18 family. Chitinase class V subfamily.</text>
</comment>
<evidence type="ECO:0000256" key="7">
    <source>
        <dbReference type="ARBA" id="ARBA00023024"/>
    </source>
</evidence>
<keyword evidence="5" id="KW-0964">Secreted</keyword>
<comment type="catalytic activity">
    <reaction evidence="1">
        <text>Random endo-hydrolysis of N-acetyl-beta-D-glucosaminide (1-&gt;4)-beta-linkages in chitin and chitodextrins.</text>
        <dbReference type="EC" id="3.2.1.14"/>
    </reaction>
</comment>
<keyword evidence="10" id="KW-0624">Polysaccharide degradation</keyword>
<sequence length="394" mass="43074">MAATGYKTALYFPNWDIYGRNYQPSNLPADQITHVLYSFANVRPETGEVYLSDTYADLEKHYANDSWSEPGNNAYGCVKQLYLLKKANRHMKTLLSIGGWTYSANFAAPMATDAGRTKFAQSAVQLLKDLAFDGLDIDWEYPEDAGQAENYVQLLKAVRGELDNYASNVTGKPHFLLTVATAAGPENYQKLKVADMDAQLDFWNLMAYDYAGSWDTNAGHQANLYASKDNDSSTPFSTDAAVKYYLNNGVSPLKLVLGLPLYGRAFTNTDGPGKPFSGVGGGSWENGVWDYKALPAAGAKEFYDASIGASWSYDATARTMVSYDNADASNAKLEYIKTNKLAGAMWWEANGDKNGTGSLISSVVQGLKVLDDAMNVLDYPMSQYDNIKSGMAGS</sequence>
<evidence type="ECO:0000256" key="6">
    <source>
        <dbReference type="ARBA" id="ARBA00022801"/>
    </source>
</evidence>
<dbReference type="PROSITE" id="PS01095">
    <property type="entry name" value="GH18_1"/>
    <property type="match status" value="1"/>
</dbReference>
<keyword evidence="6 11" id="KW-0378">Hydrolase</keyword>
<keyword evidence="7" id="KW-0146">Chitin degradation</keyword>
<dbReference type="InterPro" id="IPR017853">
    <property type="entry name" value="GH"/>
</dbReference>
<evidence type="ECO:0000256" key="11">
    <source>
        <dbReference type="RuleBase" id="RU000489"/>
    </source>
</evidence>
<evidence type="ECO:0000256" key="8">
    <source>
        <dbReference type="ARBA" id="ARBA00023277"/>
    </source>
</evidence>
<evidence type="ECO:0000256" key="2">
    <source>
        <dbReference type="ARBA" id="ARBA00004613"/>
    </source>
</evidence>
<organism evidence="13 14">
    <name type="scientific">Zasmidium cellare</name>
    <name type="common">Wine cellar mold</name>
    <name type="synonym">Racodium cellare</name>
    <dbReference type="NCBI Taxonomy" id="395010"/>
    <lineage>
        <taxon>Eukaryota</taxon>
        <taxon>Fungi</taxon>
        <taxon>Dikarya</taxon>
        <taxon>Ascomycota</taxon>
        <taxon>Pezizomycotina</taxon>
        <taxon>Dothideomycetes</taxon>
        <taxon>Dothideomycetidae</taxon>
        <taxon>Mycosphaerellales</taxon>
        <taxon>Mycosphaerellaceae</taxon>
        <taxon>Zasmidium</taxon>
    </lineage>
</organism>
<feature type="domain" description="GH18" evidence="12">
    <location>
        <begin position="6"/>
        <end position="370"/>
    </location>
</feature>
<evidence type="ECO:0000256" key="3">
    <source>
        <dbReference type="ARBA" id="ARBA00008682"/>
    </source>
</evidence>
<dbReference type="SUPFAM" id="SSF51445">
    <property type="entry name" value="(Trans)glycosidases"/>
    <property type="match status" value="1"/>
</dbReference>
<reference evidence="13 14" key="1">
    <citation type="journal article" date="2023" name="G3 (Bethesda)">
        <title>A chromosome-level genome assembly of Zasmidium syzygii isolated from banana leaves.</title>
        <authorList>
            <person name="van Westerhoven A.C."/>
            <person name="Mehrabi R."/>
            <person name="Talebi R."/>
            <person name="Steentjes M.B.F."/>
            <person name="Corcolon B."/>
            <person name="Chong P.A."/>
            <person name="Kema G.H.J."/>
            <person name="Seidl M.F."/>
        </authorList>
    </citation>
    <scope>NUCLEOTIDE SEQUENCE [LARGE SCALE GENOMIC DNA]</scope>
    <source>
        <strain evidence="13 14">P124</strain>
    </source>
</reference>
<accession>A0ABR0ELB3</accession>
<keyword evidence="8" id="KW-0119">Carbohydrate metabolism</keyword>